<proteinExistence type="predicted"/>
<feature type="compositionally biased region" description="Polar residues" evidence="1">
    <location>
        <begin position="514"/>
        <end position="526"/>
    </location>
</feature>
<feature type="compositionally biased region" description="Pro residues" evidence="1">
    <location>
        <begin position="367"/>
        <end position="377"/>
    </location>
</feature>
<dbReference type="InterPro" id="IPR046985">
    <property type="entry name" value="IP5"/>
</dbReference>
<dbReference type="InterPro" id="IPR036322">
    <property type="entry name" value="WD40_repeat_dom_sf"/>
</dbReference>
<evidence type="ECO:0000313" key="4">
    <source>
        <dbReference type="Proteomes" id="UP000019484"/>
    </source>
</evidence>
<comment type="caution">
    <text evidence="3">The sequence shown here is derived from an EMBL/GenBank/DDBJ whole genome shotgun (WGS) entry which is preliminary data.</text>
</comment>
<feature type="compositionally biased region" description="Polar residues" evidence="1">
    <location>
        <begin position="325"/>
        <end position="338"/>
    </location>
</feature>
<reference evidence="3 4" key="1">
    <citation type="submission" date="2013-03" db="EMBL/GenBank/DDBJ databases">
        <title>The Genome Sequence of Capronia coronata CBS 617.96.</title>
        <authorList>
            <consortium name="The Broad Institute Genomics Platform"/>
            <person name="Cuomo C."/>
            <person name="de Hoog S."/>
            <person name="Gorbushina A."/>
            <person name="Walker B."/>
            <person name="Young S.K."/>
            <person name="Zeng Q."/>
            <person name="Gargeya S."/>
            <person name="Fitzgerald M."/>
            <person name="Haas B."/>
            <person name="Abouelleil A."/>
            <person name="Allen A.W."/>
            <person name="Alvarado L."/>
            <person name="Arachchi H.M."/>
            <person name="Berlin A.M."/>
            <person name="Chapman S.B."/>
            <person name="Gainer-Dewar J."/>
            <person name="Goldberg J."/>
            <person name="Griggs A."/>
            <person name="Gujja S."/>
            <person name="Hansen M."/>
            <person name="Howarth C."/>
            <person name="Imamovic A."/>
            <person name="Ireland A."/>
            <person name="Larimer J."/>
            <person name="McCowan C."/>
            <person name="Murphy C."/>
            <person name="Pearson M."/>
            <person name="Poon T.W."/>
            <person name="Priest M."/>
            <person name="Roberts A."/>
            <person name="Saif S."/>
            <person name="Shea T."/>
            <person name="Sisk P."/>
            <person name="Sykes S."/>
            <person name="Wortman J."/>
            <person name="Nusbaum C."/>
            <person name="Birren B."/>
        </authorList>
    </citation>
    <scope>NUCLEOTIDE SEQUENCE [LARGE SCALE GENOMIC DNA]</scope>
    <source>
        <strain evidence="3 4">CBS 617.96</strain>
    </source>
</reference>
<protein>
    <recommendedName>
        <fullName evidence="2">Inositol polyphosphate-related phosphatase domain-containing protein</fullName>
    </recommendedName>
</protein>
<dbReference type="OrthoDB" id="2248459at2759"/>
<dbReference type="PANTHER" id="PTHR11200">
    <property type="entry name" value="INOSITOL 5-PHOSPHATASE"/>
    <property type="match status" value="1"/>
</dbReference>
<sequence length="1252" mass="138256">MAGNVEPGTDAAPIKPVSSLRSHFEGLKVHQAQSDERGSVPASPQILNPINGQSPASTLRASLDLPRPSSPWTGGGNNSYGGSQTPVKGTESPSKPGHKRPMSMLVQPSPQLTPSVKIDSPRSPPRTYFDRSSSRSPELVDNTAFAKVREFISQRSSATSTRPTTPRAVSDERSSTVSIVGNADPARGPTGLKSPARPPPVNRADKPKIPTKPNVISMPGGTGLNPEARRPSFEARISPFSTPPSSEESSPARSPELILPNQAFEAISTPKKAMTRTAPFVSRDQGGSASKDARSLGFSSKPTVSERIDPRTLGLPIPDPRPPSRGTTLPSRASTVSEKTSRDPRELGLSSMRAAPRHVSESIRRIPSPPLAPPQPPRQQHIRDPRQLGFSSHPSAEIDSSGEEVRPGLPPRRNMQPPPRPSNESKYGTARPVPSPSHVAAPDRSHKRVAAEQLSRGAGPVDARFPPPPKRASVDDGDILPATRAQTFAGDFPTRPSIKSRATDSDDAEEVAEQPSTAKSEYPDSTHTNRRPPYVKGGLWEISTKSDSRTMEVCGRYLCTAGYTTRVFDMSTGDQIMNINHGESVKVTAVAFKPALELTSEGSRLWLGTNTGELMEVDVATSTIMSTNSSHNRREIVHILRNRRDLWTLDDDGKLFVWEADESGVPNLKYSHISHKVQKGHSCSMAINGQLWLATGKEIRVYNPGNDNSFIALNKPLSQPGNLDITCGTYSSENGGRAYFGHIDGRVSIYSTKHYSPVANVKASDYKINALSFVGDKLWAAFKTGKVYVYDTSSSPWKVKKDWRAHNGPVTEIILDPSSVWTLQQLQVVTIGHDNFVRPWDAALEDDWIETEMQERDVEYCTFREVRAAVVTWNAGASTPYDLRSEFIADAIHAADPPEILVFGFQEVVDLEDRAVTAKSILGFGKKKDPVKAEQHQSRVYREWRDYLSKMISRYVRDRHAYTELQTSSLIGLLQCVFIRQEERPRVRNLQAASIKLGLKGHYGNKGALVTRFFLEDSSLCFINCHLAAGQSQTSHRNNDVASILEAEALDPEPDPDVRSSLYIGGGDGAQILDHEICILNGDLNYRIDTIPRDTVINMIKRNELSKLLERDQMMVSRRRVSGFRLAAFTELPITFAPTYKYDVGSDEYDSSEKKRAPAWCDRLLYRGPGRVKQVEYRRHDGVRTSDHRPVSGLFKLRVKTIDPAKRRKVKEDCFARFKEVKRRMAEKASIEYLVAVLGLPESEARRLIAAN</sequence>
<dbReference type="Proteomes" id="UP000019484">
    <property type="component" value="Unassembled WGS sequence"/>
</dbReference>
<dbReference type="SUPFAM" id="SSF56219">
    <property type="entry name" value="DNase I-like"/>
    <property type="match status" value="1"/>
</dbReference>
<feature type="compositionally biased region" description="Low complexity" evidence="1">
    <location>
        <begin position="238"/>
        <end position="256"/>
    </location>
</feature>
<evidence type="ECO:0000313" key="3">
    <source>
        <dbReference type="EMBL" id="EXJ93365.1"/>
    </source>
</evidence>
<dbReference type="GO" id="GO:0004439">
    <property type="term" value="F:phosphatidylinositol-4,5-bisphosphate 5-phosphatase activity"/>
    <property type="evidence" value="ECO:0007669"/>
    <property type="project" value="TreeGrafter"/>
</dbReference>
<dbReference type="InterPro" id="IPR000300">
    <property type="entry name" value="IPPc"/>
</dbReference>
<dbReference type="STRING" id="1182541.W9YUM8"/>
<dbReference type="Gene3D" id="3.60.10.10">
    <property type="entry name" value="Endonuclease/exonuclease/phosphatase"/>
    <property type="match status" value="1"/>
</dbReference>
<name>W9YUM8_9EURO</name>
<organism evidence="3 4">
    <name type="scientific">Capronia coronata CBS 617.96</name>
    <dbReference type="NCBI Taxonomy" id="1182541"/>
    <lineage>
        <taxon>Eukaryota</taxon>
        <taxon>Fungi</taxon>
        <taxon>Dikarya</taxon>
        <taxon>Ascomycota</taxon>
        <taxon>Pezizomycotina</taxon>
        <taxon>Eurotiomycetes</taxon>
        <taxon>Chaetothyriomycetidae</taxon>
        <taxon>Chaetothyriales</taxon>
        <taxon>Herpotrichiellaceae</taxon>
        <taxon>Capronia</taxon>
    </lineage>
</organism>
<dbReference type="InterPro" id="IPR015943">
    <property type="entry name" value="WD40/YVTN_repeat-like_dom_sf"/>
</dbReference>
<dbReference type="AlphaFoldDB" id="W9YUM8"/>
<dbReference type="SMART" id="SM00128">
    <property type="entry name" value="IPPc"/>
    <property type="match status" value="1"/>
</dbReference>
<keyword evidence="4" id="KW-1185">Reference proteome</keyword>
<gene>
    <name evidence="3" type="ORF">A1O1_01757</name>
</gene>
<dbReference type="GO" id="GO:0046856">
    <property type="term" value="P:phosphatidylinositol dephosphorylation"/>
    <property type="evidence" value="ECO:0007669"/>
    <property type="project" value="InterPro"/>
</dbReference>
<feature type="compositionally biased region" description="Polar residues" evidence="1">
    <location>
        <begin position="45"/>
        <end position="60"/>
    </location>
</feature>
<feature type="domain" description="Inositol polyphosphate-related phosphatase" evidence="2">
    <location>
        <begin position="864"/>
        <end position="1203"/>
    </location>
</feature>
<dbReference type="eggNOG" id="KOG0565">
    <property type="taxonomic scope" value="Eukaryota"/>
</dbReference>
<dbReference type="InterPro" id="IPR036691">
    <property type="entry name" value="Endo/exonu/phosph_ase_sf"/>
</dbReference>
<dbReference type="FunFam" id="3.60.10.10:FF:000036">
    <property type="entry name" value="Inositol polyphosphate phosphatase, putative"/>
    <property type="match status" value="1"/>
</dbReference>
<dbReference type="EMBL" id="AMWN01000002">
    <property type="protein sequence ID" value="EXJ93365.1"/>
    <property type="molecule type" value="Genomic_DNA"/>
</dbReference>
<dbReference type="GeneID" id="19156658"/>
<dbReference type="SUPFAM" id="SSF50978">
    <property type="entry name" value="WD40 repeat-like"/>
    <property type="match status" value="1"/>
</dbReference>
<dbReference type="HOGENOM" id="CLU_002027_1_1_1"/>
<dbReference type="PANTHER" id="PTHR11200:SF240">
    <property type="entry name" value="INOSITOL POLYPHOSPHATE 5-PHOSPHATASE C9G1.10C-RELATED"/>
    <property type="match status" value="1"/>
</dbReference>
<dbReference type="Pfam" id="PF22669">
    <property type="entry name" value="Exo_endo_phos2"/>
    <property type="match status" value="1"/>
</dbReference>
<feature type="region of interest" description="Disordered" evidence="1">
    <location>
        <begin position="1"/>
        <end position="533"/>
    </location>
</feature>
<evidence type="ECO:0000256" key="1">
    <source>
        <dbReference type="SAM" id="MobiDB-lite"/>
    </source>
</evidence>
<dbReference type="RefSeq" id="XP_007720859.1">
    <property type="nucleotide sequence ID" value="XM_007722669.1"/>
</dbReference>
<evidence type="ECO:0000259" key="2">
    <source>
        <dbReference type="SMART" id="SM00128"/>
    </source>
</evidence>
<feature type="compositionally biased region" description="Polar residues" evidence="1">
    <location>
        <begin position="80"/>
        <end position="93"/>
    </location>
</feature>
<feature type="compositionally biased region" description="Basic and acidic residues" evidence="1">
    <location>
        <begin position="22"/>
        <end position="38"/>
    </location>
</feature>
<accession>W9YUM8</accession>
<feature type="compositionally biased region" description="Low complexity" evidence="1">
    <location>
        <begin position="155"/>
        <end position="168"/>
    </location>
</feature>
<dbReference type="Gene3D" id="2.130.10.10">
    <property type="entry name" value="YVTN repeat-like/Quinoprotein amine dehydrogenase"/>
    <property type="match status" value="2"/>
</dbReference>